<evidence type="ECO:0000313" key="5">
    <source>
        <dbReference type="EMBL" id="CAB5119096.1"/>
    </source>
</evidence>
<organism evidence="4">
    <name type="scientific">freshwater metagenome</name>
    <dbReference type="NCBI Taxonomy" id="449393"/>
    <lineage>
        <taxon>unclassified sequences</taxon>
        <taxon>metagenomes</taxon>
        <taxon>ecological metagenomes</taxon>
    </lineage>
</organism>
<accession>A0A6J7P0M5</accession>
<dbReference type="EMBL" id="CAEZWZ010000105">
    <property type="protein sequence ID" value="CAB4675028.1"/>
    <property type="molecule type" value="Genomic_DNA"/>
</dbReference>
<reference evidence="4" key="1">
    <citation type="submission" date="2020-05" db="EMBL/GenBank/DDBJ databases">
        <authorList>
            <person name="Chiriac C."/>
            <person name="Salcher M."/>
            <person name="Ghai R."/>
            <person name="Kavagutti S V."/>
        </authorList>
    </citation>
    <scope>NUCLEOTIDE SEQUENCE</scope>
</reference>
<evidence type="ECO:0000313" key="2">
    <source>
        <dbReference type="EMBL" id="CAB4675028.1"/>
    </source>
</evidence>
<dbReference type="EMBL" id="CAEZSM010000082">
    <property type="protein sequence ID" value="CAB4545135.1"/>
    <property type="molecule type" value="Genomic_DNA"/>
</dbReference>
<proteinExistence type="predicted"/>
<sequence>MAENEYVILLPERELHASVVLLRILRAHNSSESTMATLSTSIIEHQAKESALEFLNRLDKSPLST</sequence>
<dbReference type="EMBL" id="CAFABD010000130">
    <property type="protein sequence ID" value="CAB4829196.1"/>
    <property type="molecule type" value="Genomic_DNA"/>
</dbReference>
<evidence type="ECO:0000313" key="3">
    <source>
        <dbReference type="EMBL" id="CAB4829196.1"/>
    </source>
</evidence>
<dbReference type="AlphaFoldDB" id="A0A6J7P0M5"/>
<dbReference type="EMBL" id="CAFBRW010000087">
    <property type="protein sequence ID" value="CAB5119096.1"/>
    <property type="molecule type" value="Genomic_DNA"/>
</dbReference>
<evidence type="ECO:0000313" key="1">
    <source>
        <dbReference type="EMBL" id="CAB4545135.1"/>
    </source>
</evidence>
<protein>
    <submittedName>
        <fullName evidence="4">Unannotated protein</fullName>
    </submittedName>
</protein>
<evidence type="ECO:0000313" key="4">
    <source>
        <dbReference type="EMBL" id="CAB4998478.1"/>
    </source>
</evidence>
<gene>
    <name evidence="1" type="ORF">UFOPK1438_00709</name>
    <name evidence="2" type="ORF">UFOPK2329_00702</name>
    <name evidence="3" type="ORF">UFOPK3166_00832</name>
    <name evidence="4" type="ORF">UFOPK4035_00631</name>
    <name evidence="5" type="ORF">UFOPK4424_00525</name>
</gene>
<dbReference type="EMBL" id="CAFBOX010000094">
    <property type="protein sequence ID" value="CAB4998478.1"/>
    <property type="molecule type" value="Genomic_DNA"/>
</dbReference>
<name>A0A6J7P0M5_9ZZZZ</name>